<dbReference type="InterPro" id="IPR003439">
    <property type="entry name" value="ABC_transporter-like_ATP-bd"/>
</dbReference>
<evidence type="ECO:0000313" key="10">
    <source>
        <dbReference type="Proteomes" id="UP001199916"/>
    </source>
</evidence>
<dbReference type="InterPro" id="IPR027417">
    <property type="entry name" value="P-loop_NTPase"/>
</dbReference>
<evidence type="ECO:0000256" key="3">
    <source>
        <dbReference type="ARBA" id="ARBA00022475"/>
    </source>
</evidence>
<keyword evidence="10" id="KW-1185">Reference proteome</keyword>
<dbReference type="PROSITE" id="PS50893">
    <property type="entry name" value="ABC_TRANSPORTER_2"/>
    <property type="match status" value="2"/>
</dbReference>
<protein>
    <submittedName>
        <fullName evidence="9">Energy-coupling factor ABC transporter ATP-binding protein</fullName>
    </submittedName>
</protein>
<dbReference type="InterPro" id="IPR003593">
    <property type="entry name" value="AAA+_ATPase"/>
</dbReference>
<reference evidence="9 10" key="1">
    <citation type="submission" date="2021-11" db="EMBL/GenBank/DDBJ databases">
        <title>Draft genome sequence of Paenibacillus profundus YoMME, a new Gram-positive bacteria with exoelectrogenic properties.</title>
        <authorList>
            <person name="Hubenova Y."/>
            <person name="Hubenova E."/>
            <person name="Manasiev Y."/>
            <person name="Peykov S."/>
            <person name="Mitov M."/>
        </authorList>
    </citation>
    <scope>NUCLEOTIDE SEQUENCE [LARGE SCALE GENOMIC DNA]</scope>
    <source>
        <strain evidence="9 10">YoMME</strain>
    </source>
</reference>
<dbReference type="EMBL" id="JAJNBZ010000002">
    <property type="protein sequence ID" value="MCE5168638.1"/>
    <property type="molecule type" value="Genomic_DNA"/>
</dbReference>
<dbReference type="InterPro" id="IPR015856">
    <property type="entry name" value="ABC_transpr_CbiO/EcfA_su"/>
</dbReference>
<keyword evidence="7" id="KW-0472">Membrane</keyword>
<dbReference type="CDD" id="cd03225">
    <property type="entry name" value="ABC_cobalt_CbiO_domain1"/>
    <property type="match status" value="2"/>
</dbReference>
<dbReference type="GO" id="GO:0005524">
    <property type="term" value="F:ATP binding"/>
    <property type="evidence" value="ECO:0007669"/>
    <property type="project" value="UniProtKB-KW"/>
</dbReference>
<sequence length="546" mass="59680">MGQSLSLDEVMRAERVAFTYLGENEPALEECSFRILRGSVTLIAGGNGSGKTTLCKLLAGAMQPYEGTVRGTINSAAAHGDSSPLVGFVLQEADEQFVIGTVEDELAFAPENLGLPRDVIGKRVEEQLRRASLTSLRHRQVHQLSGGEKQRTAVASVLTLEPDILIMDDAWSHMDAPARRQLDKSLQAWHQAGRTLILAVSRLDEMDWNWLDDAQLLLLHDGRIAFDGHLAEGLRNGQTEKSVTEDDFACPNLVSLCRKAGVLPSGAVPIQLQGNLVSDCAAPKCTTKSACPSDTAGALLQVCELDFRYRLGAHSRSSRDYALHSISFQLLQGQCVILHGLNGSGKSTLFRILTGGMPSKAGYTSGTVMLEGRPFSQWSTYDLAGRIGFVAQHPENGLFADTVEEEIRDAVLMAQRSGRSCNDADNGLMTSQALDKQVETWLEHNDLSSVRHLHPHDLPTGAKRLLSLTLAVIHDPPILLLDEPTAALDARHAEAVRDWCLAQAEQGRALIVATHDQMWDQVRHSSMRQAYMDEGRLTEVVQKAPF</sequence>
<keyword evidence="2" id="KW-0813">Transport</keyword>
<evidence type="ECO:0000313" key="9">
    <source>
        <dbReference type="EMBL" id="MCE5168638.1"/>
    </source>
</evidence>
<name>A0ABS8YDX2_9BACL</name>
<feature type="domain" description="ABC transporter" evidence="8">
    <location>
        <begin position="300"/>
        <end position="544"/>
    </location>
</feature>
<evidence type="ECO:0000256" key="6">
    <source>
        <dbReference type="ARBA" id="ARBA00022967"/>
    </source>
</evidence>
<evidence type="ECO:0000256" key="4">
    <source>
        <dbReference type="ARBA" id="ARBA00022741"/>
    </source>
</evidence>
<organism evidence="9 10">
    <name type="scientific">Paenibacillus profundus</name>
    <dbReference type="NCBI Taxonomy" id="1173085"/>
    <lineage>
        <taxon>Bacteria</taxon>
        <taxon>Bacillati</taxon>
        <taxon>Bacillota</taxon>
        <taxon>Bacilli</taxon>
        <taxon>Bacillales</taxon>
        <taxon>Paenibacillaceae</taxon>
        <taxon>Paenibacillus</taxon>
    </lineage>
</organism>
<dbReference type="InterPro" id="IPR050095">
    <property type="entry name" value="ECF_ABC_transporter_ATP-bd"/>
</dbReference>
<accession>A0ABS8YDX2</accession>
<evidence type="ECO:0000256" key="1">
    <source>
        <dbReference type="ARBA" id="ARBA00005417"/>
    </source>
</evidence>
<keyword evidence="6" id="KW-1278">Translocase</keyword>
<evidence type="ECO:0000256" key="2">
    <source>
        <dbReference type="ARBA" id="ARBA00022448"/>
    </source>
</evidence>
<keyword evidence="5 9" id="KW-0067">ATP-binding</keyword>
<evidence type="ECO:0000256" key="5">
    <source>
        <dbReference type="ARBA" id="ARBA00022840"/>
    </source>
</evidence>
<dbReference type="PANTHER" id="PTHR43553">
    <property type="entry name" value="HEAVY METAL TRANSPORTER"/>
    <property type="match status" value="1"/>
</dbReference>
<dbReference type="RefSeq" id="WP_233695854.1">
    <property type="nucleotide sequence ID" value="NZ_JAJNBZ010000002.1"/>
</dbReference>
<evidence type="ECO:0000259" key="8">
    <source>
        <dbReference type="PROSITE" id="PS50893"/>
    </source>
</evidence>
<dbReference type="Pfam" id="PF00005">
    <property type="entry name" value="ABC_tran"/>
    <property type="match status" value="2"/>
</dbReference>
<keyword evidence="4" id="KW-0547">Nucleotide-binding</keyword>
<keyword evidence="3" id="KW-1003">Cell membrane</keyword>
<comment type="caution">
    <text evidence="9">The sequence shown here is derived from an EMBL/GenBank/DDBJ whole genome shotgun (WGS) entry which is preliminary data.</text>
</comment>
<evidence type="ECO:0000256" key="7">
    <source>
        <dbReference type="ARBA" id="ARBA00023136"/>
    </source>
</evidence>
<proteinExistence type="inferred from homology"/>
<feature type="domain" description="ABC transporter" evidence="8">
    <location>
        <begin position="11"/>
        <end position="246"/>
    </location>
</feature>
<comment type="similarity">
    <text evidence="1">Belongs to the ABC transporter superfamily.</text>
</comment>
<dbReference type="Proteomes" id="UP001199916">
    <property type="component" value="Unassembled WGS sequence"/>
</dbReference>
<dbReference type="Gene3D" id="3.40.50.300">
    <property type="entry name" value="P-loop containing nucleotide triphosphate hydrolases"/>
    <property type="match status" value="2"/>
</dbReference>
<dbReference type="SMART" id="SM00382">
    <property type="entry name" value="AAA"/>
    <property type="match status" value="2"/>
</dbReference>
<gene>
    <name evidence="9" type="ORF">LQV63_04835</name>
</gene>
<dbReference type="SUPFAM" id="SSF52540">
    <property type="entry name" value="P-loop containing nucleoside triphosphate hydrolases"/>
    <property type="match status" value="2"/>
</dbReference>
<dbReference type="PANTHER" id="PTHR43553:SF24">
    <property type="entry name" value="ENERGY-COUPLING FACTOR TRANSPORTER ATP-BINDING PROTEIN ECFA1"/>
    <property type="match status" value="1"/>
</dbReference>